<dbReference type="Proteomes" id="UP000837857">
    <property type="component" value="Chromosome 14"/>
</dbReference>
<evidence type="ECO:0000313" key="2">
    <source>
        <dbReference type="EMBL" id="CAH2042567.1"/>
    </source>
</evidence>
<feature type="compositionally biased region" description="Low complexity" evidence="1">
    <location>
        <begin position="13"/>
        <end position="25"/>
    </location>
</feature>
<feature type="non-terminal residue" evidence="2">
    <location>
        <position position="88"/>
    </location>
</feature>
<sequence>MKRGGAAGRPGQSASRPAPAARVPSVESLAHRAQCRACVVPRRIAPCRAAPRRVAPCRESGALLNAASEHATGYTVARSQVGHQHTTL</sequence>
<reference evidence="2" key="1">
    <citation type="submission" date="2022-03" db="EMBL/GenBank/DDBJ databases">
        <authorList>
            <person name="Martin H S."/>
        </authorList>
    </citation>
    <scope>NUCLEOTIDE SEQUENCE</scope>
</reference>
<name>A0ABN8HWR0_9NEOP</name>
<dbReference type="EMBL" id="OW152826">
    <property type="protein sequence ID" value="CAH2042567.1"/>
    <property type="molecule type" value="Genomic_DNA"/>
</dbReference>
<feature type="region of interest" description="Disordered" evidence="1">
    <location>
        <begin position="1"/>
        <end position="25"/>
    </location>
</feature>
<evidence type="ECO:0000313" key="3">
    <source>
        <dbReference type="Proteomes" id="UP000837857"/>
    </source>
</evidence>
<organism evidence="2 3">
    <name type="scientific">Iphiclides podalirius</name>
    <name type="common">scarce swallowtail</name>
    <dbReference type="NCBI Taxonomy" id="110791"/>
    <lineage>
        <taxon>Eukaryota</taxon>
        <taxon>Metazoa</taxon>
        <taxon>Ecdysozoa</taxon>
        <taxon>Arthropoda</taxon>
        <taxon>Hexapoda</taxon>
        <taxon>Insecta</taxon>
        <taxon>Pterygota</taxon>
        <taxon>Neoptera</taxon>
        <taxon>Endopterygota</taxon>
        <taxon>Lepidoptera</taxon>
        <taxon>Glossata</taxon>
        <taxon>Ditrysia</taxon>
        <taxon>Papilionoidea</taxon>
        <taxon>Papilionidae</taxon>
        <taxon>Papilioninae</taxon>
        <taxon>Iphiclides</taxon>
    </lineage>
</organism>
<proteinExistence type="predicted"/>
<protein>
    <submittedName>
        <fullName evidence="2">Uncharacterized protein</fullName>
    </submittedName>
</protein>
<keyword evidence="3" id="KW-1185">Reference proteome</keyword>
<gene>
    <name evidence="2" type="ORF">IPOD504_LOCUS3921</name>
</gene>
<evidence type="ECO:0000256" key="1">
    <source>
        <dbReference type="SAM" id="MobiDB-lite"/>
    </source>
</evidence>
<accession>A0ABN8HWR0</accession>